<dbReference type="EMBL" id="MU865935">
    <property type="protein sequence ID" value="KAK4449807.1"/>
    <property type="molecule type" value="Genomic_DNA"/>
</dbReference>
<organism evidence="1 2">
    <name type="scientific">Podospora aff. communis PSN243</name>
    <dbReference type="NCBI Taxonomy" id="3040156"/>
    <lineage>
        <taxon>Eukaryota</taxon>
        <taxon>Fungi</taxon>
        <taxon>Dikarya</taxon>
        <taxon>Ascomycota</taxon>
        <taxon>Pezizomycotina</taxon>
        <taxon>Sordariomycetes</taxon>
        <taxon>Sordariomycetidae</taxon>
        <taxon>Sordariales</taxon>
        <taxon>Podosporaceae</taxon>
        <taxon>Podospora</taxon>
    </lineage>
</organism>
<name>A0AAV9GNM9_9PEZI</name>
<keyword evidence="2" id="KW-1185">Reference proteome</keyword>
<reference evidence="1" key="2">
    <citation type="submission" date="2023-05" db="EMBL/GenBank/DDBJ databases">
        <authorList>
            <consortium name="Lawrence Berkeley National Laboratory"/>
            <person name="Steindorff A."/>
            <person name="Hensen N."/>
            <person name="Bonometti L."/>
            <person name="Westerberg I."/>
            <person name="Brannstrom I.O."/>
            <person name="Guillou S."/>
            <person name="Cros-Aarteil S."/>
            <person name="Calhoun S."/>
            <person name="Haridas S."/>
            <person name="Kuo A."/>
            <person name="Mondo S."/>
            <person name="Pangilinan J."/>
            <person name="Riley R."/>
            <person name="Labutti K."/>
            <person name="Andreopoulos B."/>
            <person name="Lipzen A."/>
            <person name="Chen C."/>
            <person name="Yanf M."/>
            <person name="Daum C."/>
            <person name="Ng V."/>
            <person name="Clum A."/>
            <person name="Ohm R."/>
            <person name="Martin F."/>
            <person name="Silar P."/>
            <person name="Natvig D."/>
            <person name="Lalanne C."/>
            <person name="Gautier V."/>
            <person name="Ament-Velasquez S.L."/>
            <person name="Kruys A."/>
            <person name="Hutchinson M.I."/>
            <person name="Powell A.J."/>
            <person name="Barry K."/>
            <person name="Miller A.N."/>
            <person name="Grigoriev I.V."/>
            <person name="Debuchy R."/>
            <person name="Gladieux P."/>
            <person name="Thoren M.H."/>
            <person name="Johannesson H."/>
        </authorList>
    </citation>
    <scope>NUCLEOTIDE SEQUENCE</scope>
    <source>
        <strain evidence="1">PSN243</strain>
    </source>
</reference>
<evidence type="ECO:0008006" key="3">
    <source>
        <dbReference type="Google" id="ProtNLM"/>
    </source>
</evidence>
<sequence>MASTTTFHTLPGEIRNQVYDLLFPGTLRPSYTANRLSSRQGRLAYSQFLRLRLVNRQLNQEVTTFLYNPPFPLHFERYFSSPTPFIFRSHTPIHHLRHAVIDFNFHMAIPDLRLRPSHLRRHHGDAIDRRPDVALCALKNLFSRGVNVERIDILFTRPIAIGTGILASPLPLQEYSWMDAAFEEPAELKWPDSYDARNSFLQPQVETWRALLDHFVSGNVAGAVETAQTMSATPQGSNGDIAMAYWDIFMQVERQKMFFGKRLIDLLREYASSLVSLKEIRVVGTVDRQWMEAVVGVLGVTVKAQLLSARQDRNAWVEVKPAAAERMNLGE</sequence>
<comment type="caution">
    <text evidence="1">The sequence shown here is derived from an EMBL/GenBank/DDBJ whole genome shotgun (WGS) entry which is preliminary data.</text>
</comment>
<protein>
    <recommendedName>
        <fullName evidence="3">F-box domain-containing protein</fullName>
    </recommendedName>
</protein>
<accession>A0AAV9GNM9</accession>
<evidence type="ECO:0000313" key="1">
    <source>
        <dbReference type="EMBL" id="KAK4449807.1"/>
    </source>
</evidence>
<dbReference type="AlphaFoldDB" id="A0AAV9GNM9"/>
<evidence type="ECO:0000313" key="2">
    <source>
        <dbReference type="Proteomes" id="UP001321760"/>
    </source>
</evidence>
<reference evidence="1" key="1">
    <citation type="journal article" date="2023" name="Mol. Phylogenet. Evol.">
        <title>Genome-scale phylogeny and comparative genomics of the fungal order Sordariales.</title>
        <authorList>
            <person name="Hensen N."/>
            <person name="Bonometti L."/>
            <person name="Westerberg I."/>
            <person name="Brannstrom I.O."/>
            <person name="Guillou S."/>
            <person name="Cros-Aarteil S."/>
            <person name="Calhoun S."/>
            <person name="Haridas S."/>
            <person name="Kuo A."/>
            <person name="Mondo S."/>
            <person name="Pangilinan J."/>
            <person name="Riley R."/>
            <person name="LaButti K."/>
            <person name="Andreopoulos B."/>
            <person name="Lipzen A."/>
            <person name="Chen C."/>
            <person name="Yan M."/>
            <person name="Daum C."/>
            <person name="Ng V."/>
            <person name="Clum A."/>
            <person name="Steindorff A."/>
            <person name="Ohm R.A."/>
            <person name="Martin F."/>
            <person name="Silar P."/>
            <person name="Natvig D.O."/>
            <person name="Lalanne C."/>
            <person name="Gautier V."/>
            <person name="Ament-Velasquez S.L."/>
            <person name="Kruys A."/>
            <person name="Hutchinson M.I."/>
            <person name="Powell A.J."/>
            <person name="Barry K."/>
            <person name="Miller A.N."/>
            <person name="Grigoriev I.V."/>
            <person name="Debuchy R."/>
            <person name="Gladieux P."/>
            <person name="Hiltunen Thoren M."/>
            <person name="Johannesson H."/>
        </authorList>
    </citation>
    <scope>NUCLEOTIDE SEQUENCE</scope>
    <source>
        <strain evidence="1">PSN243</strain>
    </source>
</reference>
<gene>
    <name evidence="1" type="ORF">QBC34DRAFT_404017</name>
</gene>
<proteinExistence type="predicted"/>
<dbReference type="Proteomes" id="UP001321760">
    <property type="component" value="Unassembled WGS sequence"/>
</dbReference>